<name>W6UNM6_ECHGR</name>
<dbReference type="Pfam" id="PF00335">
    <property type="entry name" value="Tetraspanin"/>
    <property type="match status" value="1"/>
</dbReference>
<dbReference type="AlphaFoldDB" id="W6UNM6"/>
<feature type="transmembrane region" description="Helical" evidence="5">
    <location>
        <begin position="35"/>
        <end position="58"/>
    </location>
</feature>
<keyword evidence="4 5" id="KW-0472">Membrane</keyword>
<feature type="transmembrane region" description="Helical" evidence="5">
    <location>
        <begin position="126"/>
        <end position="148"/>
    </location>
</feature>
<dbReference type="EMBL" id="APAU02000198">
    <property type="protein sequence ID" value="EUB54939.1"/>
    <property type="molecule type" value="Genomic_DNA"/>
</dbReference>
<evidence type="ECO:0000313" key="6">
    <source>
        <dbReference type="EMBL" id="EUB54939.1"/>
    </source>
</evidence>
<evidence type="ECO:0000256" key="1">
    <source>
        <dbReference type="ARBA" id="ARBA00004141"/>
    </source>
</evidence>
<keyword evidence="3 5" id="KW-1133">Transmembrane helix</keyword>
<organism evidence="6 7">
    <name type="scientific">Echinococcus granulosus</name>
    <name type="common">Hydatid tapeworm</name>
    <dbReference type="NCBI Taxonomy" id="6210"/>
    <lineage>
        <taxon>Eukaryota</taxon>
        <taxon>Metazoa</taxon>
        <taxon>Spiralia</taxon>
        <taxon>Lophotrochozoa</taxon>
        <taxon>Platyhelminthes</taxon>
        <taxon>Cestoda</taxon>
        <taxon>Eucestoda</taxon>
        <taxon>Cyclophyllidea</taxon>
        <taxon>Taeniidae</taxon>
        <taxon>Echinococcus</taxon>
        <taxon>Echinococcus granulosus group</taxon>
    </lineage>
</organism>
<evidence type="ECO:0000256" key="4">
    <source>
        <dbReference type="ARBA" id="ARBA00023136"/>
    </source>
</evidence>
<evidence type="ECO:0000256" key="3">
    <source>
        <dbReference type="ARBA" id="ARBA00022989"/>
    </source>
</evidence>
<feature type="transmembrane region" description="Helical" evidence="5">
    <location>
        <begin position="259"/>
        <end position="282"/>
    </location>
</feature>
<evidence type="ECO:0008006" key="8">
    <source>
        <dbReference type="Google" id="ProtNLM"/>
    </source>
</evidence>
<keyword evidence="2 5" id="KW-0812">Transmembrane</keyword>
<feature type="transmembrane region" description="Helical" evidence="5">
    <location>
        <begin position="95"/>
        <end position="119"/>
    </location>
</feature>
<sequence>MIYISPKTCYMHTQNFCCGCFGFIKMYCLLGCLRCLLTLLNLILFIIFAAIGILGLLLKFSYPFAVTLMEKLVSHWPEKMLGEVVLFLQYYGTSLALVLIIIGFLVALIALLGVFALYCKYSCFGFAYMVLLMILIILELVLIIYLLAFPHKLYGTILTLLNCSFVHLRTNDSLSGPILGLWGVVGMANGNFCCGLHGPSDFDGMPPPFTYPPPCCGLNITVIKDPPHDQICNKTEAERLGVGGCKKKIEDFLGSYKGYYLWIVCSITVYKVLVFIVVCCLYKWWIWH</sequence>
<dbReference type="KEGG" id="egl:EGR_10197"/>
<dbReference type="OMA" id="PPHDQIC"/>
<protein>
    <recommendedName>
        <fullName evidence="8">Tetraspanin</fullName>
    </recommendedName>
</protein>
<comment type="subcellular location">
    <subcellularLocation>
        <location evidence="1">Membrane</location>
        <topology evidence="1">Multi-pass membrane protein</topology>
    </subcellularLocation>
</comment>
<comment type="caution">
    <text evidence="6">The sequence shown here is derived from an EMBL/GenBank/DDBJ whole genome shotgun (WGS) entry which is preliminary data.</text>
</comment>
<dbReference type="GO" id="GO:0016020">
    <property type="term" value="C:membrane"/>
    <property type="evidence" value="ECO:0007669"/>
    <property type="project" value="UniProtKB-SubCell"/>
</dbReference>
<dbReference type="Proteomes" id="UP000019149">
    <property type="component" value="Unassembled WGS sequence"/>
</dbReference>
<dbReference type="GeneID" id="36345912"/>
<reference evidence="6 7" key="1">
    <citation type="journal article" date="2013" name="Nat. Genet.">
        <title>The genome of the hydatid tapeworm Echinococcus granulosus.</title>
        <authorList>
            <person name="Zheng H."/>
            <person name="Zhang W."/>
            <person name="Zhang L."/>
            <person name="Zhang Z."/>
            <person name="Li J."/>
            <person name="Lu G."/>
            <person name="Zhu Y."/>
            <person name="Wang Y."/>
            <person name="Huang Y."/>
            <person name="Liu J."/>
            <person name="Kang H."/>
            <person name="Chen J."/>
            <person name="Wang L."/>
            <person name="Chen A."/>
            <person name="Yu S."/>
            <person name="Gao Z."/>
            <person name="Jin L."/>
            <person name="Gu W."/>
            <person name="Wang Z."/>
            <person name="Zhao L."/>
            <person name="Shi B."/>
            <person name="Wen H."/>
            <person name="Lin R."/>
            <person name="Jones M.K."/>
            <person name="Brejova B."/>
            <person name="Vinar T."/>
            <person name="Zhao G."/>
            <person name="McManus D.P."/>
            <person name="Chen Z."/>
            <person name="Zhou Y."/>
            <person name="Wang S."/>
        </authorList>
    </citation>
    <scope>NUCLEOTIDE SEQUENCE [LARGE SCALE GENOMIC DNA]</scope>
</reference>
<evidence type="ECO:0000256" key="5">
    <source>
        <dbReference type="SAM" id="Phobius"/>
    </source>
</evidence>
<dbReference type="CTD" id="36345912"/>
<dbReference type="InterPro" id="IPR018499">
    <property type="entry name" value="Tetraspanin/Peripherin"/>
</dbReference>
<keyword evidence="7" id="KW-1185">Reference proteome</keyword>
<dbReference type="RefSeq" id="XP_024346135.1">
    <property type="nucleotide sequence ID" value="XM_024499446.1"/>
</dbReference>
<evidence type="ECO:0000313" key="7">
    <source>
        <dbReference type="Proteomes" id="UP000019149"/>
    </source>
</evidence>
<accession>W6UNM6</accession>
<proteinExistence type="predicted"/>
<dbReference type="OrthoDB" id="10358379at2759"/>
<gene>
    <name evidence="6" type="ORF">EGR_10197</name>
</gene>
<evidence type="ECO:0000256" key="2">
    <source>
        <dbReference type="ARBA" id="ARBA00022692"/>
    </source>
</evidence>